<dbReference type="Gene3D" id="3.30.420.280">
    <property type="match status" value="1"/>
</dbReference>
<dbReference type="EMBL" id="FLUN01000001">
    <property type="protein sequence ID" value="SBV99210.1"/>
    <property type="molecule type" value="Genomic_DNA"/>
</dbReference>
<organism evidence="3">
    <name type="scientific">uncultured Eubacteriales bacterium</name>
    <dbReference type="NCBI Taxonomy" id="172733"/>
    <lineage>
        <taxon>Bacteria</taxon>
        <taxon>Bacillati</taxon>
        <taxon>Bacillota</taxon>
        <taxon>Clostridia</taxon>
        <taxon>Eubacteriales</taxon>
        <taxon>environmental samples</taxon>
    </lineage>
</organism>
<sequence length="470" mass="52682">MAAQRGKPKKAVSGEILLDFGVPNEKQAGFLTSTARYTAYGGARGGGKSWAVRVKGAAGALYYPGIKILMLRRTYPELENTIIQPLVELLNTAAVGGKPAGDKLFTYNVTMRTLFFANGSIIKFGHLQSADAITEYQGQEYDWIFMDEATHFTEWEFRVLAATLRGVNKIPKRMYLTCNPGGVGHLWVKRLFVAREFLAGEDPGDYVFIPATVEDNKALMEHSPDYLRMLDLLPEDIRAAHRYGNWDAMAGQFFAEFKRETHVVKPFVVPREWVRYRAIDYGLDMFACLWVAVDFVGRAWVYREVQQSGLIVSDAAALMRSLTLPDERIAYTIAPPDLWSTQKDTGRTMAEVFTANGVGLVKASNSRVQGWLTLKEYLKPMRDGRPGLLVSEECAGLIRNLPALQHSGKNPSDCATEPHDITHICDALRYFVQFRTLGAVRQEARGDMEDEESYENSMTGGEVDESYLRV</sequence>
<feature type="domain" description="Phage terminase large subunit N-terminal" evidence="2">
    <location>
        <begin position="36"/>
        <end position="221"/>
    </location>
</feature>
<evidence type="ECO:0000313" key="3">
    <source>
        <dbReference type="EMBL" id="SBV99210.1"/>
    </source>
</evidence>
<evidence type="ECO:0000256" key="1">
    <source>
        <dbReference type="SAM" id="MobiDB-lite"/>
    </source>
</evidence>
<dbReference type="AlphaFoldDB" id="A0A212JIG5"/>
<protein>
    <recommendedName>
        <fullName evidence="2">Phage terminase large subunit N-terminal domain-containing protein</fullName>
    </recommendedName>
</protein>
<feature type="region of interest" description="Disordered" evidence="1">
    <location>
        <begin position="445"/>
        <end position="470"/>
    </location>
</feature>
<dbReference type="Pfam" id="PF04466">
    <property type="entry name" value="Terminase_3"/>
    <property type="match status" value="1"/>
</dbReference>
<reference evidence="3" key="1">
    <citation type="submission" date="2016-04" db="EMBL/GenBank/DDBJ databases">
        <authorList>
            <person name="Evans L.H."/>
            <person name="Alamgir A."/>
            <person name="Owens N."/>
            <person name="Weber N.D."/>
            <person name="Virtaneva K."/>
            <person name="Barbian K."/>
            <person name="Babar A."/>
            <person name="Rosenke K."/>
        </authorList>
    </citation>
    <scope>NUCLEOTIDE SEQUENCE</scope>
    <source>
        <strain evidence="3">86</strain>
    </source>
</reference>
<name>A0A212JIG5_9FIRM</name>
<dbReference type="InterPro" id="IPR035412">
    <property type="entry name" value="Terminase_L_N"/>
</dbReference>
<gene>
    <name evidence="3" type="ORF">KL86CLO1_11156</name>
</gene>
<evidence type="ECO:0000259" key="2">
    <source>
        <dbReference type="Pfam" id="PF04466"/>
    </source>
</evidence>
<dbReference type="Gene3D" id="3.40.50.300">
    <property type="entry name" value="P-loop containing nucleotide triphosphate hydrolases"/>
    <property type="match status" value="1"/>
</dbReference>
<proteinExistence type="predicted"/>
<accession>A0A212JIG5</accession>
<dbReference type="InterPro" id="IPR027417">
    <property type="entry name" value="P-loop_NTPase"/>
</dbReference>